<protein>
    <recommendedName>
        <fullName evidence="4">DUF2188 domain-containing protein</fullName>
    </recommendedName>
</protein>
<dbReference type="EMBL" id="JAEUAK010000004">
    <property type="protein sequence ID" value="MBW9053441.1"/>
    <property type="molecule type" value="Genomic_DNA"/>
</dbReference>
<evidence type="ECO:0000256" key="1">
    <source>
        <dbReference type="SAM" id="MobiDB-lite"/>
    </source>
</evidence>
<evidence type="ECO:0000313" key="2">
    <source>
        <dbReference type="EMBL" id="MBW9053441.1"/>
    </source>
</evidence>
<proteinExistence type="predicted"/>
<name>A0ABS7GV15_9HYPH</name>
<gene>
    <name evidence="2" type="ORF">JNB85_13585</name>
</gene>
<keyword evidence="3" id="KW-1185">Reference proteome</keyword>
<comment type="caution">
    <text evidence="2">The sequence shown here is derived from an EMBL/GenBank/DDBJ whole genome shotgun (WGS) entry which is preliminary data.</text>
</comment>
<evidence type="ECO:0008006" key="4">
    <source>
        <dbReference type="Google" id="ProtNLM"/>
    </source>
</evidence>
<evidence type="ECO:0000313" key="3">
    <source>
        <dbReference type="Proteomes" id="UP000717752"/>
    </source>
</evidence>
<accession>A0ABS7GV15</accession>
<organism evidence="2 3">
    <name type="scientific">Rhizobium mesosinicum</name>
    <dbReference type="NCBI Taxonomy" id="335017"/>
    <lineage>
        <taxon>Bacteria</taxon>
        <taxon>Pseudomonadati</taxon>
        <taxon>Pseudomonadota</taxon>
        <taxon>Alphaproteobacteria</taxon>
        <taxon>Hyphomicrobiales</taxon>
        <taxon>Rhizobiaceae</taxon>
        <taxon>Rhizobium/Agrobacterium group</taxon>
        <taxon>Rhizobium</taxon>
    </lineage>
</organism>
<dbReference type="RefSeq" id="WP_220334804.1">
    <property type="nucleotide sequence ID" value="NZ_JAEUAK010000004.1"/>
</dbReference>
<sequence length="73" mass="8285">MIVILLNSQTLRLEKDVERFTANTASATGQSERLVQLNVERGTKVIAEVIDHDHRHQARHRGISRQAQAPFPE</sequence>
<dbReference type="Proteomes" id="UP000717752">
    <property type="component" value="Unassembled WGS sequence"/>
</dbReference>
<reference evidence="2 3" key="1">
    <citation type="journal article" date="2021" name="MBio">
        <title>Poor Competitiveness of Bradyrhizobium in Pigeon Pea Root Colonization in Indian Soils.</title>
        <authorList>
            <person name="Chalasani D."/>
            <person name="Basu A."/>
            <person name="Pullabhotla S.V.S.R.N."/>
            <person name="Jorrin B."/>
            <person name="Neal A.L."/>
            <person name="Poole P.S."/>
            <person name="Podile A.R."/>
            <person name="Tkacz A."/>
        </authorList>
    </citation>
    <scope>NUCLEOTIDE SEQUENCE [LARGE SCALE GENOMIC DNA]</scope>
    <source>
        <strain evidence="2 3">HU56</strain>
    </source>
</reference>
<feature type="region of interest" description="Disordered" evidence="1">
    <location>
        <begin position="54"/>
        <end position="73"/>
    </location>
</feature>